<protein>
    <submittedName>
        <fullName evidence="6">Fibronectin type 3 domain-containing protein</fullName>
    </submittedName>
</protein>
<dbReference type="Pfam" id="PF00041">
    <property type="entry name" value="fn3"/>
    <property type="match status" value="4"/>
</dbReference>
<proteinExistence type="predicted"/>
<dbReference type="PANTHER" id="PTHR13817:SF73">
    <property type="entry name" value="FIBRONECTIN TYPE-III DOMAIN-CONTAINING PROTEIN"/>
    <property type="match status" value="1"/>
</dbReference>
<dbReference type="PRINTS" id="PR00014">
    <property type="entry name" value="FNTYPEIII"/>
</dbReference>
<reference evidence="6 7" key="1">
    <citation type="submission" date="2020-07" db="EMBL/GenBank/DDBJ databases">
        <title>Sequencing the genomes of 1000 actinobacteria strains.</title>
        <authorList>
            <person name="Klenk H.-P."/>
        </authorList>
    </citation>
    <scope>NUCLEOTIDE SEQUENCE [LARGE SCALE GENOMIC DNA]</scope>
    <source>
        <strain evidence="6 7">DSM 21349</strain>
    </source>
</reference>
<dbReference type="RefSeq" id="WP_182538974.1">
    <property type="nucleotide sequence ID" value="NZ_JACGXA010000001.1"/>
</dbReference>
<keyword evidence="7" id="KW-1185">Reference proteome</keyword>
<feature type="domain" description="Fibronectin type-III" evidence="5">
    <location>
        <begin position="504"/>
        <end position="596"/>
    </location>
</feature>
<keyword evidence="3" id="KW-0119">Carbohydrate metabolism</keyword>
<dbReference type="PANTHER" id="PTHR13817">
    <property type="entry name" value="TITIN"/>
    <property type="match status" value="1"/>
</dbReference>
<dbReference type="EMBL" id="JACGXA010000001">
    <property type="protein sequence ID" value="MBA8803818.1"/>
    <property type="molecule type" value="Genomic_DNA"/>
</dbReference>
<comment type="caution">
    <text evidence="6">The sequence shown here is derived from an EMBL/GenBank/DDBJ whole genome shotgun (WGS) entry which is preliminary data.</text>
</comment>
<dbReference type="InterPro" id="IPR013783">
    <property type="entry name" value="Ig-like_fold"/>
</dbReference>
<dbReference type="SUPFAM" id="SSF49265">
    <property type="entry name" value="Fibronectin type III"/>
    <property type="match status" value="2"/>
</dbReference>
<feature type="domain" description="Fibronectin type-III" evidence="5">
    <location>
        <begin position="412"/>
        <end position="503"/>
    </location>
</feature>
<evidence type="ECO:0000313" key="6">
    <source>
        <dbReference type="EMBL" id="MBA8803818.1"/>
    </source>
</evidence>
<evidence type="ECO:0000259" key="5">
    <source>
        <dbReference type="PROSITE" id="PS50853"/>
    </source>
</evidence>
<dbReference type="Proteomes" id="UP000580910">
    <property type="component" value="Unassembled WGS sequence"/>
</dbReference>
<dbReference type="Gene3D" id="2.60.40.10">
    <property type="entry name" value="Immunoglobulins"/>
    <property type="match status" value="4"/>
</dbReference>
<keyword evidence="2" id="KW-0326">Glycosidase</keyword>
<evidence type="ECO:0000256" key="3">
    <source>
        <dbReference type="ARBA" id="ARBA00023326"/>
    </source>
</evidence>
<feature type="domain" description="Fibronectin type-III" evidence="5">
    <location>
        <begin position="321"/>
        <end position="411"/>
    </location>
</feature>
<dbReference type="SMART" id="SM00060">
    <property type="entry name" value="FN3"/>
    <property type="match status" value="4"/>
</dbReference>
<evidence type="ECO:0000313" key="7">
    <source>
        <dbReference type="Proteomes" id="UP000580910"/>
    </source>
</evidence>
<dbReference type="CDD" id="cd00063">
    <property type="entry name" value="FN3"/>
    <property type="match status" value="4"/>
</dbReference>
<feature type="region of interest" description="Disordered" evidence="4">
    <location>
        <begin position="1"/>
        <end position="23"/>
    </location>
</feature>
<dbReference type="InterPro" id="IPR003961">
    <property type="entry name" value="FN3_dom"/>
</dbReference>
<keyword evidence="3" id="KW-0624">Polysaccharide degradation</keyword>
<gene>
    <name evidence="6" type="ORF">FB382_002109</name>
</gene>
<sequence>MDVVEPRPHDAHSRQLGLPRLEKGPMKSRSTLRLVLAAALLPLISWTGSAHADEPGVHVSGILTTDTTWTAAEGPYYVDGVVQIASGVTLHVAPGTRVVLAYNPNNYAPIFQVAGTLDVEGSSEEPVSLVGQGYAGLAGPVSSATHAVLTLKHVNVSRFASVFPPTGGSGHADYELADSVVTGTTYMSYFWYPVNYARVERNVFVNAASMTFGTTNAVATVASNRFRGYSTSSSYRHYLESWAAYQQPLQVHGNSFEPGPNPVMTVRSAGKIDASSNDWGTTSVSAAKARVVDQEDDLNLPSVVTVEPLLAAPTAETPATAPAQPSSVIGIGGDRQATISWTAPTDGGSPITTYRVTVSPGDRTIDLPGDVTSGVVDGLTNGTSYTFTVTATNAVGTSPASSSTAAITPAAVPSAPEHVLAQQGDGFVRVVWSTSESNGAPVTGYTVAASPGGRTMAVPGGTTETTFSDLQLGTAYSFTVSATNSVGTSLPSGTSNEVVAARAPDAPATVTATPGDGSALVTWTASKANGAEVLGYVLTAYPGGRQIQVFGGDASSYLVTGLRNGVTYSFTVAAASMAGTSQAVWSDAVVPAGKPGQVARPAASVAGRSVTLRWAAPVANGSALTQYVVHCSSGRTLRVAATTRKAVFSRLPPGTYRFTVAARNVVGVGSASAPVNARVR</sequence>
<evidence type="ECO:0000256" key="1">
    <source>
        <dbReference type="ARBA" id="ARBA00022737"/>
    </source>
</evidence>
<organism evidence="6 7">
    <name type="scientific">Nocardioides ginsengisegetis</name>
    <dbReference type="NCBI Taxonomy" id="661491"/>
    <lineage>
        <taxon>Bacteria</taxon>
        <taxon>Bacillati</taxon>
        <taxon>Actinomycetota</taxon>
        <taxon>Actinomycetes</taxon>
        <taxon>Propionibacteriales</taxon>
        <taxon>Nocardioidaceae</taxon>
        <taxon>Nocardioides</taxon>
    </lineage>
</organism>
<feature type="domain" description="Fibronectin type-III" evidence="5">
    <location>
        <begin position="597"/>
        <end position="680"/>
    </location>
</feature>
<feature type="compositionally biased region" description="Basic and acidic residues" evidence="4">
    <location>
        <begin position="1"/>
        <end position="13"/>
    </location>
</feature>
<dbReference type="GO" id="GO:0016798">
    <property type="term" value="F:hydrolase activity, acting on glycosyl bonds"/>
    <property type="evidence" value="ECO:0007669"/>
    <property type="project" value="UniProtKB-KW"/>
</dbReference>
<evidence type="ECO:0000256" key="2">
    <source>
        <dbReference type="ARBA" id="ARBA00023295"/>
    </source>
</evidence>
<keyword evidence="1" id="KW-0677">Repeat</keyword>
<dbReference type="InterPro" id="IPR050964">
    <property type="entry name" value="Striated_Muscle_Regulatory"/>
</dbReference>
<name>A0A7W3P9R3_9ACTN</name>
<evidence type="ECO:0000256" key="4">
    <source>
        <dbReference type="SAM" id="MobiDB-lite"/>
    </source>
</evidence>
<dbReference type="AlphaFoldDB" id="A0A7W3P9R3"/>
<accession>A0A7W3P9R3</accession>
<dbReference type="InterPro" id="IPR036116">
    <property type="entry name" value="FN3_sf"/>
</dbReference>
<dbReference type="GO" id="GO:0000272">
    <property type="term" value="P:polysaccharide catabolic process"/>
    <property type="evidence" value="ECO:0007669"/>
    <property type="project" value="UniProtKB-KW"/>
</dbReference>
<dbReference type="PROSITE" id="PS50853">
    <property type="entry name" value="FN3"/>
    <property type="match status" value="4"/>
</dbReference>
<keyword evidence="2" id="KW-0378">Hydrolase</keyword>